<proteinExistence type="predicted"/>
<feature type="domain" description="Phosphoribosyltransferase" evidence="1">
    <location>
        <begin position="6"/>
        <end position="75"/>
    </location>
</feature>
<dbReference type="Proteomes" id="UP000826234">
    <property type="component" value="Unassembled WGS sequence"/>
</dbReference>
<keyword evidence="3" id="KW-1185">Reference proteome</keyword>
<evidence type="ECO:0000313" key="2">
    <source>
        <dbReference type="EMBL" id="KAH0627520.1"/>
    </source>
</evidence>
<accession>A0ABQ7TCS3</accession>
<dbReference type="PANTHER" id="PTHR43340:SF5">
    <property type="entry name" value="PHOSPHORIBOSYLTRANSFERASE DOMAIN-CONTAINING PROTEIN 1"/>
    <property type="match status" value="1"/>
</dbReference>
<gene>
    <name evidence="2" type="ORF">JD844_003317</name>
</gene>
<dbReference type="Gene3D" id="3.40.50.2020">
    <property type="match status" value="2"/>
</dbReference>
<dbReference type="CDD" id="cd06223">
    <property type="entry name" value="PRTases_typeI"/>
    <property type="match status" value="1"/>
</dbReference>
<dbReference type="PANTHER" id="PTHR43340">
    <property type="entry name" value="HYPOXANTHINE-GUANINE PHOSPHORIBOSYLTRANSFERASE"/>
    <property type="match status" value="1"/>
</dbReference>
<evidence type="ECO:0000313" key="3">
    <source>
        <dbReference type="Proteomes" id="UP000826234"/>
    </source>
</evidence>
<dbReference type="Pfam" id="PF00156">
    <property type="entry name" value="Pribosyltran"/>
    <property type="match status" value="1"/>
</dbReference>
<reference evidence="2 3" key="1">
    <citation type="journal article" date="2022" name="Gigascience">
        <title>A chromosome-level genome assembly and annotation of the desert horned lizard, Phrynosoma platyrhinos, provides insight into chromosomal rearrangements among reptiles.</title>
        <authorList>
            <person name="Koochekian N."/>
            <person name="Ascanio A."/>
            <person name="Farleigh K."/>
            <person name="Card D.C."/>
            <person name="Schield D.R."/>
            <person name="Castoe T.A."/>
            <person name="Jezkova T."/>
        </authorList>
    </citation>
    <scope>NUCLEOTIDE SEQUENCE [LARGE SCALE GENOMIC DNA]</scope>
    <source>
        <strain evidence="2">NK-2021</strain>
    </source>
</reference>
<dbReference type="SUPFAM" id="SSF53271">
    <property type="entry name" value="PRTase-like"/>
    <property type="match status" value="1"/>
</dbReference>
<protein>
    <recommendedName>
        <fullName evidence="1">Phosphoribosyltransferase domain-containing protein</fullName>
    </recommendedName>
</protein>
<dbReference type="InterPro" id="IPR029057">
    <property type="entry name" value="PRTase-like"/>
</dbReference>
<dbReference type="InterPro" id="IPR000836">
    <property type="entry name" value="PRTase_dom"/>
</dbReference>
<comment type="caution">
    <text evidence="2">The sequence shown here is derived from an EMBL/GenBank/DDBJ whole genome shotgun (WGS) entry which is preliminary data.</text>
</comment>
<dbReference type="EMBL" id="JAIPUX010000521">
    <property type="protein sequence ID" value="KAH0627520.1"/>
    <property type="molecule type" value="Genomic_DNA"/>
</dbReference>
<dbReference type="InterPro" id="IPR050408">
    <property type="entry name" value="HGPRT"/>
</dbReference>
<evidence type="ECO:0000259" key="1">
    <source>
        <dbReference type="Pfam" id="PF00156"/>
    </source>
</evidence>
<sequence>MLHIFIFQNDQSMQDTQIIGEDDFSKLAGKNVLIVEDIIGTGKTMRALLNNIEKCKPRMVKVASLLLKRTSQPDGYRPDSSQWLQEGTLSNWVSAAAKCKICDAIWYLPGQLLQAVGKLIGELTPPTLCLDYGFEIPNLFVVGYALDYNEYFRDLNHLCVINNHGKAKYRV</sequence>
<organism evidence="2 3">
    <name type="scientific">Phrynosoma platyrhinos</name>
    <name type="common">Desert horned lizard</name>
    <dbReference type="NCBI Taxonomy" id="52577"/>
    <lineage>
        <taxon>Eukaryota</taxon>
        <taxon>Metazoa</taxon>
        <taxon>Chordata</taxon>
        <taxon>Craniata</taxon>
        <taxon>Vertebrata</taxon>
        <taxon>Euteleostomi</taxon>
        <taxon>Lepidosauria</taxon>
        <taxon>Squamata</taxon>
        <taxon>Bifurcata</taxon>
        <taxon>Unidentata</taxon>
        <taxon>Episquamata</taxon>
        <taxon>Toxicofera</taxon>
        <taxon>Iguania</taxon>
        <taxon>Phrynosomatidae</taxon>
        <taxon>Phrynosomatinae</taxon>
        <taxon>Phrynosoma</taxon>
    </lineage>
</organism>
<name>A0ABQ7TCS3_PHRPL</name>